<gene>
    <name evidence="1" type="ORF">DET52_10784</name>
</gene>
<dbReference type="SUPFAM" id="SSF63825">
    <property type="entry name" value="YWTD domain"/>
    <property type="match status" value="1"/>
</dbReference>
<dbReference type="AlphaFoldDB" id="A0A4R6GUB1"/>
<dbReference type="Pfam" id="PF17170">
    <property type="entry name" value="DUF5128"/>
    <property type="match status" value="1"/>
</dbReference>
<dbReference type="Gene3D" id="2.120.10.30">
    <property type="entry name" value="TolB, C-terminal domain"/>
    <property type="match status" value="1"/>
</dbReference>
<evidence type="ECO:0000313" key="2">
    <source>
        <dbReference type="Proteomes" id="UP000294848"/>
    </source>
</evidence>
<sequence length="396" mass="46013">MKNILVTITIAFALISCNISQKDNKASETITIIENEKELPYKIGLPERNEGSLKTSMIANDVQFIPLETNKNSIIGRGGQIRINDSLIVISDRKKILLFERSGKFIRQIGTNGKGPGEYLMIFDFELKGDTIFFTSVGKRSMIKYTLDGKFQEEIEIGNQLTHFSLSPDEHIIWYSPKRRELIFYNQTMKPINTLNPENLTKLPDKYSIWDTFDTYFQVSKNKLLFSTYFSDTIWNISNGEQKAAYILNLKDKLLPYEVLIKSYHEQNFEKFTKQAANYQKVNLFEGQNKLFVFQKTWNDNNLNAIYTHDFETDITKKYTAPYIYDDMLSGMELRIKSENQCSEKILVSFINPVNLLKELEKENTEGRSEAYEAWKAKMQKVKYDDNPVVAIINLK</sequence>
<dbReference type="Proteomes" id="UP000294848">
    <property type="component" value="Unassembled WGS sequence"/>
</dbReference>
<name>A0A4R6GUB1_9BACT</name>
<dbReference type="EMBL" id="SNWI01000007">
    <property type="protein sequence ID" value="TDN98956.1"/>
    <property type="molecule type" value="Genomic_DNA"/>
</dbReference>
<protein>
    <submittedName>
        <fullName evidence="1">6-bladed beta-propeller protein</fullName>
    </submittedName>
</protein>
<dbReference type="RefSeq" id="WP_166642952.1">
    <property type="nucleotide sequence ID" value="NZ_SNWI01000007.1"/>
</dbReference>
<reference evidence="1 2" key="1">
    <citation type="submission" date="2019-03" db="EMBL/GenBank/DDBJ databases">
        <title>Freshwater and sediment microbial communities from various areas in North America, analyzing microbe dynamics in response to fracking.</title>
        <authorList>
            <person name="Lamendella R."/>
        </authorList>
    </citation>
    <scope>NUCLEOTIDE SEQUENCE [LARGE SCALE GENOMIC DNA]</scope>
    <source>
        <strain evidence="1 2">114D</strain>
    </source>
</reference>
<accession>A0A4R6GUB1</accession>
<dbReference type="PROSITE" id="PS51257">
    <property type="entry name" value="PROKAR_LIPOPROTEIN"/>
    <property type="match status" value="1"/>
</dbReference>
<proteinExistence type="predicted"/>
<organism evidence="1 2">
    <name type="scientific">Sunxiuqinia elliptica</name>
    <dbReference type="NCBI Taxonomy" id="655355"/>
    <lineage>
        <taxon>Bacteria</taxon>
        <taxon>Pseudomonadati</taxon>
        <taxon>Bacteroidota</taxon>
        <taxon>Bacteroidia</taxon>
        <taxon>Marinilabiliales</taxon>
        <taxon>Prolixibacteraceae</taxon>
        <taxon>Sunxiuqinia</taxon>
    </lineage>
</organism>
<dbReference type="InterPro" id="IPR011042">
    <property type="entry name" value="6-blade_b-propeller_TolB-like"/>
</dbReference>
<evidence type="ECO:0000313" key="1">
    <source>
        <dbReference type="EMBL" id="TDN98956.1"/>
    </source>
</evidence>
<comment type="caution">
    <text evidence="1">The sequence shown here is derived from an EMBL/GenBank/DDBJ whole genome shotgun (WGS) entry which is preliminary data.</text>
</comment>